<organism evidence="1 2">
    <name type="scientific">Methylobacter tundripaludum (strain ATCC BAA-1195 / DSM 17260 / SV96)</name>
    <dbReference type="NCBI Taxonomy" id="697282"/>
    <lineage>
        <taxon>Bacteria</taxon>
        <taxon>Pseudomonadati</taxon>
        <taxon>Pseudomonadota</taxon>
        <taxon>Gammaproteobacteria</taxon>
        <taxon>Methylococcales</taxon>
        <taxon>Methylococcaceae</taxon>
        <taxon>Methylobacter</taxon>
    </lineage>
</organism>
<gene>
    <name evidence="1" type="ORF">Mettu_2056</name>
</gene>
<evidence type="ECO:0000313" key="2">
    <source>
        <dbReference type="Proteomes" id="UP000004664"/>
    </source>
</evidence>
<dbReference type="RefSeq" id="WP_006891332.1">
    <property type="nucleotide sequence ID" value="NZ_JH109152.1"/>
</dbReference>
<dbReference type="EMBL" id="JH109152">
    <property type="protein sequence ID" value="EGW23211.1"/>
    <property type="molecule type" value="Genomic_DNA"/>
</dbReference>
<reference evidence="1 2" key="1">
    <citation type="submission" date="2011-06" db="EMBL/GenBank/DDBJ databases">
        <title>Genomic sequence of Methylobacter tundripaludum SV96.</title>
        <authorList>
            <consortium name="US DOE Joint Genome Institute"/>
            <person name="Lucas S."/>
            <person name="Han J."/>
            <person name="Lapidus A."/>
            <person name="Cheng J.-F."/>
            <person name="Goodwin L."/>
            <person name="Pitluck S."/>
            <person name="Held B."/>
            <person name="Detter J.C."/>
            <person name="Han C."/>
            <person name="Tapia R."/>
            <person name="Land M."/>
            <person name="Hauser L."/>
            <person name="Kyrpides N."/>
            <person name="Ivanova N."/>
            <person name="Ovchinnikova G."/>
            <person name="Pagani I."/>
            <person name="Klotz M.G."/>
            <person name="Dispirito A.A."/>
            <person name="Murrell J.C."/>
            <person name="Dunfield P."/>
            <person name="Kalyuzhnaya M.G."/>
            <person name="Svenning M."/>
            <person name="Trotsenko Y.A."/>
            <person name="Stein L.Y."/>
            <person name="Woyke T."/>
        </authorList>
    </citation>
    <scope>NUCLEOTIDE SEQUENCE [LARGE SCALE GENOMIC DNA]</scope>
    <source>
        <strain evidence="2">ATCC BAA-1195 / DSM 17260 / SV96</strain>
    </source>
</reference>
<dbReference type="HOGENOM" id="CLU_1914645_0_0_6"/>
<proteinExistence type="predicted"/>
<dbReference type="Proteomes" id="UP000004664">
    <property type="component" value="Unassembled WGS sequence"/>
</dbReference>
<sequence length="132" mass="14934">MMNQKFVIFPEDEKVIEAAIKLGDWIACQPETTNEEKAIVQEVQAALRKLPEVTFGLSADYEFSATSIELENWDGNKRVLMIGSRTLKTLKNLNGMGGTSRLKYLNGTQIGLRRKMISFMNLNPSDMAYTRL</sequence>
<keyword evidence="2" id="KW-1185">Reference proteome</keyword>
<protein>
    <submittedName>
        <fullName evidence="1">Uncharacterized protein</fullName>
    </submittedName>
</protein>
<dbReference type="AlphaFoldDB" id="G3IXF4"/>
<evidence type="ECO:0000313" key="1">
    <source>
        <dbReference type="EMBL" id="EGW23211.1"/>
    </source>
</evidence>
<dbReference type="OrthoDB" id="5608878at2"/>
<accession>G3IXF4</accession>
<name>G3IXF4_METTV</name>